<dbReference type="Proteomes" id="UP000007435">
    <property type="component" value="Chromosome"/>
</dbReference>
<name>E4RUF0_LEAB4</name>
<dbReference type="HOGENOM" id="CLU_111585_5_2_10"/>
<dbReference type="EMBL" id="CP002305">
    <property type="protein sequence ID" value="ADQ17841.1"/>
    <property type="molecule type" value="Genomic_DNA"/>
</dbReference>
<keyword evidence="6" id="KW-1185">Reference proteome</keyword>
<evidence type="ECO:0000256" key="1">
    <source>
        <dbReference type="ARBA" id="ARBA00023015"/>
    </source>
</evidence>
<dbReference type="OrthoDB" id="769662at2"/>
<reference key="1">
    <citation type="submission" date="2010-11" db="EMBL/GenBank/DDBJ databases">
        <title>The complete genome of Leadbetterella byssophila DSM 17132.</title>
        <authorList>
            <consortium name="US DOE Joint Genome Institute (JGI-PGF)"/>
            <person name="Lucas S."/>
            <person name="Copeland A."/>
            <person name="Lapidus A."/>
            <person name="Glavina del Rio T."/>
            <person name="Dalin E."/>
            <person name="Tice H."/>
            <person name="Bruce D."/>
            <person name="Goodwin L."/>
            <person name="Pitluck S."/>
            <person name="Kyrpides N."/>
            <person name="Mavromatis K."/>
            <person name="Ivanova N."/>
            <person name="Teshima H."/>
            <person name="Brettin T."/>
            <person name="Detter J.C."/>
            <person name="Han C."/>
            <person name="Tapia R."/>
            <person name="Land M."/>
            <person name="Hauser L."/>
            <person name="Markowitz V."/>
            <person name="Cheng J.-F."/>
            <person name="Hugenholtz P."/>
            <person name="Woyke T."/>
            <person name="Wu D."/>
            <person name="Tindall B."/>
            <person name="Pomrenke H.G."/>
            <person name="Brambilla E."/>
            <person name="Klenk H.-P."/>
            <person name="Eisen J.A."/>
        </authorList>
    </citation>
    <scope>NUCLEOTIDE SEQUENCE [LARGE SCALE GENOMIC DNA]</scope>
    <source>
        <strain>DSM 17132</strain>
    </source>
</reference>
<gene>
    <name evidence="5" type="ordered locus">Lbys_2145</name>
</gene>
<protein>
    <submittedName>
        <fullName evidence="5">Transcriptional regulator, HxlR family</fullName>
    </submittedName>
</protein>
<dbReference type="Pfam" id="PF01638">
    <property type="entry name" value="HxlR"/>
    <property type="match status" value="1"/>
</dbReference>
<dbReference type="GO" id="GO:0003677">
    <property type="term" value="F:DNA binding"/>
    <property type="evidence" value="ECO:0007669"/>
    <property type="project" value="UniProtKB-KW"/>
</dbReference>
<evidence type="ECO:0000256" key="2">
    <source>
        <dbReference type="ARBA" id="ARBA00023125"/>
    </source>
</evidence>
<evidence type="ECO:0000256" key="3">
    <source>
        <dbReference type="ARBA" id="ARBA00023163"/>
    </source>
</evidence>
<dbReference type="SUPFAM" id="SSF46785">
    <property type="entry name" value="Winged helix' DNA-binding domain"/>
    <property type="match status" value="1"/>
</dbReference>
<dbReference type="PROSITE" id="PS51118">
    <property type="entry name" value="HTH_HXLR"/>
    <property type="match status" value="1"/>
</dbReference>
<dbReference type="InterPro" id="IPR036388">
    <property type="entry name" value="WH-like_DNA-bd_sf"/>
</dbReference>
<reference evidence="5 6" key="2">
    <citation type="journal article" date="2011" name="Stand. Genomic Sci.">
        <title>Complete genome sequence of Leadbetterella byssophila type strain (4M15).</title>
        <authorList>
            <person name="Abt B."/>
            <person name="Teshima H."/>
            <person name="Lucas S."/>
            <person name="Lapidus A."/>
            <person name="Del Rio T.G."/>
            <person name="Nolan M."/>
            <person name="Tice H."/>
            <person name="Cheng J.F."/>
            <person name="Pitluck S."/>
            <person name="Liolios K."/>
            <person name="Pagani I."/>
            <person name="Ivanova N."/>
            <person name="Mavromatis K."/>
            <person name="Pati A."/>
            <person name="Tapia R."/>
            <person name="Han C."/>
            <person name="Goodwin L."/>
            <person name="Chen A."/>
            <person name="Palaniappan K."/>
            <person name="Land M."/>
            <person name="Hauser L."/>
            <person name="Chang Y.J."/>
            <person name="Jeffries C.D."/>
            <person name="Rohde M."/>
            <person name="Goker M."/>
            <person name="Tindall B.J."/>
            <person name="Detter J.C."/>
            <person name="Woyke T."/>
            <person name="Bristow J."/>
            <person name="Eisen J.A."/>
            <person name="Markowitz V."/>
            <person name="Hugenholtz P."/>
            <person name="Klenk H.P."/>
            <person name="Kyrpides N.C."/>
        </authorList>
    </citation>
    <scope>NUCLEOTIDE SEQUENCE [LARGE SCALE GENOMIC DNA]</scope>
    <source>
        <strain evidence="6">DSM 17132 / JCM 16389 / KACC 11308 / NBRC 106382 / 4M15</strain>
    </source>
</reference>
<evidence type="ECO:0000313" key="6">
    <source>
        <dbReference type="Proteomes" id="UP000007435"/>
    </source>
</evidence>
<keyword evidence="3" id="KW-0804">Transcription</keyword>
<dbReference type="eggNOG" id="COG1733">
    <property type="taxonomic scope" value="Bacteria"/>
</dbReference>
<dbReference type="InterPro" id="IPR036390">
    <property type="entry name" value="WH_DNA-bd_sf"/>
</dbReference>
<evidence type="ECO:0000259" key="4">
    <source>
        <dbReference type="PROSITE" id="PS51118"/>
    </source>
</evidence>
<dbReference type="PANTHER" id="PTHR33204">
    <property type="entry name" value="TRANSCRIPTIONAL REGULATOR, MARR FAMILY"/>
    <property type="match status" value="1"/>
</dbReference>
<dbReference type="AlphaFoldDB" id="E4RUF0"/>
<organism evidence="5 6">
    <name type="scientific">Leadbetterella byssophila (strain DSM 17132 / JCM 16389 / KACC 11308 / NBRC 106382 / 4M15)</name>
    <dbReference type="NCBI Taxonomy" id="649349"/>
    <lineage>
        <taxon>Bacteria</taxon>
        <taxon>Pseudomonadati</taxon>
        <taxon>Bacteroidota</taxon>
        <taxon>Cytophagia</taxon>
        <taxon>Cytophagales</taxon>
        <taxon>Leadbetterellaceae</taxon>
        <taxon>Leadbetterella</taxon>
    </lineage>
</organism>
<evidence type="ECO:0000313" key="5">
    <source>
        <dbReference type="EMBL" id="ADQ17841.1"/>
    </source>
</evidence>
<keyword evidence="1" id="KW-0805">Transcription regulation</keyword>
<dbReference type="InterPro" id="IPR002577">
    <property type="entry name" value="HTH_HxlR"/>
</dbReference>
<sequence>MEDCKHHILSIQDAMDVLKGRWKIQIISVLCYSHNRRFSDLLQEIRGISNKMLSKELKDLETHRLVIRTVESTQPIIITYALTEHGKKLQEVMCKLSEWGCEHRKQMIL</sequence>
<keyword evidence="2" id="KW-0238">DNA-binding</keyword>
<proteinExistence type="predicted"/>
<feature type="domain" description="HTH hxlR-type" evidence="4">
    <location>
        <begin position="4"/>
        <end position="108"/>
    </location>
</feature>
<accession>E4RUF0</accession>
<dbReference type="Gene3D" id="1.10.10.10">
    <property type="entry name" value="Winged helix-like DNA-binding domain superfamily/Winged helix DNA-binding domain"/>
    <property type="match status" value="1"/>
</dbReference>
<dbReference type="KEGG" id="lby:Lbys_2145"/>